<dbReference type="EMBL" id="LRBV02000007">
    <property type="status" value="NOT_ANNOTATED_CDS"/>
    <property type="molecule type" value="Genomic_DNA"/>
</dbReference>
<protein>
    <recommendedName>
        <fullName evidence="2">RING-type E3 ubiquitin transferase</fullName>
        <ecNumber evidence="2">2.3.2.27</ecNumber>
    </recommendedName>
</protein>
<dbReference type="GO" id="GO:0005737">
    <property type="term" value="C:cytoplasm"/>
    <property type="evidence" value="ECO:0007669"/>
    <property type="project" value="TreeGrafter"/>
</dbReference>
<evidence type="ECO:0000256" key="4">
    <source>
        <dbReference type="ARBA" id="ARBA00022771"/>
    </source>
</evidence>
<evidence type="ECO:0000256" key="5">
    <source>
        <dbReference type="ARBA" id="ARBA00022833"/>
    </source>
</evidence>
<reference evidence="8" key="2">
    <citation type="submission" date="2021-01" db="UniProtKB">
        <authorList>
            <consortium name="EnsemblPlants"/>
        </authorList>
    </citation>
    <scope>IDENTIFICATION</scope>
</reference>
<dbReference type="PANTHER" id="PTHR15710:SF196">
    <property type="entry name" value="F6A14.12 PROTEIN-RELATED"/>
    <property type="match status" value="1"/>
</dbReference>
<name>A0A7N2R7R7_QUELO</name>
<dbReference type="GO" id="GO:0016567">
    <property type="term" value="P:protein ubiquitination"/>
    <property type="evidence" value="ECO:0007669"/>
    <property type="project" value="TreeGrafter"/>
</dbReference>
<keyword evidence="3" id="KW-0479">Metal-binding</keyword>
<organism evidence="8 9">
    <name type="scientific">Quercus lobata</name>
    <name type="common">Valley oak</name>
    <dbReference type="NCBI Taxonomy" id="97700"/>
    <lineage>
        <taxon>Eukaryota</taxon>
        <taxon>Viridiplantae</taxon>
        <taxon>Streptophyta</taxon>
        <taxon>Embryophyta</taxon>
        <taxon>Tracheophyta</taxon>
        <taxon>Spermatophyta</taxon>
        <taxon>Magnoliopsida</taxon>
        <taxon>eudicotyledons</taxon>
        <taxon>Gunneridae</taxon>
        <taxon>Pentapetalae</taxon>
        <taxon>rosids</taxon>
        <taxon>fabids</taxon>
        <taxon>Fagales</taxon>
        <taxon>Fagaceae</taxon>
        <taxon>Quercus</taxon>
    </lineage>
</organism>
<dbReference type="SUPFAM" id="SSF57850">
    <property type="entry name" value="RING/U-box"/>
    <property type="match status" value="1"/>
</dbReference>
<dbReference type="Pfam" id="PF13639">
    <property type="entry name" value="zf-RING_2"/>
    <property type="match status" value="1"/>
</dbReference>
<dbReference type="OMA" id="VATCVIC"/>
<dbReference type="InterPro" id="IPR013083">
    <property type="entry name" value="Znf_RING/FYVE/PHD"/>
</dbReference>
<evidence type="ECO:0000313" key="8">
    <source>
        <dbReference type="EnsemblPlants" id="QL07p023563:mrna"/>
    </source>
</evidence>
<evidence type="ECO:0000256" key="6">
    <source>
        <dbReference type="PROSITE-ProRule" id="PRU00175"/>
    </source>
</evidence>
<dbReference type="PANTHER" id="PTHR15710">
    <property type="entry name" value="E3 UBIQUITIN-PROTEIN LIGASE PRAJA"/>
    <property type="match status" value="1"/>
</dbReference>
<proteinExistence type="predicted"/>
<dbReference type="Gene3D" id="3.30.40.10">
    <property type="entry name" value="Zinc/RING finger domain, C3HC4 (zinc finger)"/>
    <property type="match status" value="1"/>
</dbReference>
<evidence type="ECO:0000259" key="7">
    <source>
        <dbReference type="PROSITE" id="PS50089"/>
    </source>
</evidence>
<dbReference type="InParanoid" id="A0A7N2R7R7"/>
<dbReference type="EC" id="2.3.2.27" evidence="2"/>
<accession>A0A7N2R7R7</accession>
<dbReference type="InterPro" id="IPR001841">
    <property type="entry name" value="Znf_RING"/>
</dbReference>
<keyword evidence="9" id="KW-1185">Reference proteome</keyword>
<dbReference type="SMART" id="SM00184">
    <property type="entry name" value="RING"/>
    <property type="match status" value="1"/>
</dbReference>
<dbReference type="PROSITE" id="PS50089">
    <property type="entry name" value="ZF_RING_2"/>
    <property type="match status" value="1"/>
</dbReference>
<dbReference type="CDD" id="cd16454">
    <property type="entry name" value="RING-H2_PA-TM-RING"/>
    <property type="match status" value="1"/>
</dbReference>
<keyword evidence="5" id="KW-0862">Zinc</keyword>
<comment type="catalytic activity">
    <reaction evidence="1">
        <text>S-ubiquitinyl-[E2 ubiquitin-conjugating enzyme]-L-cysteine + [acceptor protein]-L-lysine = [E2 ubiquitin-conjugating enzyme]-L-cysteine + N(6)-ubiquitinyl-[acceptor protein]-L-lysine.</text>
        <dbReference type="EC" id="2.3.2.27"/>
    </reaction>
</comment>
<keyword evidence="4 6" id="KW-0863">Zinc-finger</keyword>
<evidence type="ECO:0000256" key="1">
    <source>
        <dbReference type="ARBA" id="ARBA00000900"/>
    </source>
</evidence>
<dbReference type="AlphaFoldDB" id="A0A7N2R7R7"/>
<reference evidence="8 9" key="1">
    <citation type="journal article" date="2016" name="G3 (Bethesda)">
        <title>First Draft Assembly and Annotation of the Genome of a California Endemic Oak Quercus lobata Nee (Fagaceae).</title>
        <authorList>
            <person name="Sork V.L."/>
            <person name="Fitz-Gibbon S.T."/>
            <person name="Puiu D."/>
            <person name="Crepeau M."/>
            <person name="Gugger P.F."/>
            <person name="Sherman R."/>
            <person name="Stevens K."/>
            <person name="Langley C.H."/>
            <person name="Pellegrini M."/>
            <person name="Salzberg S.L."/>
        </authorList>
    </citation>
    <scope>NUCLEOTIDE SEQUENCE [LARGE SCALE GENOMIC DNA]</scope>
    <source>
        <strain evidence="8 9">cv. SW786</strain>
    </source>
</reference>
<sequence length="197" mass="22348">MNSGVKWWSLLRSFDTEPSQSQPDDILFLCSLGGGNITRVIRRRLSIHELLLQDDGHCLSSLLMDMNVSVETQERVLQEISEVVRLAGTSPISIGVTFYESDGYDNDDEVVNTIMRDHEGKLIRATKSSIEALEKVTLQQDELDSVATCVICTQEFEAGLEVTRMPCSHVYHEECIVKWLKRSNVCPLCRYSMPHRL</sequence>
<dbReference type="GO" id="GO:0008270">
    <property type="term" value="F:zinc ion binding"/>
    <property type="evidence" value="ECO:0007669"/>
    <property type="project" value="UniProtKB-KW"/>
</dbReference>
<dbReference type="Proteomes" id="UP000594261">
    <property type="component" value="Chromosome 7"/>
</dbReference>
<evidence type="ECO:0000256" key="3">
    <source>
        <dbReference type="ARBA" id="ARBA00022723"/>
    </source>
</evidence>
<feature type="domain" description="RING-type" evidence="7">
    <location>
        <begin position="149"/>
        <end position="190"/>
    </location>
</feature>
<dbReference type="Gramene" id="QL07p023563:mrna">
    <property type="protein sequence ID" value="QL07p023563:mrna"/>
    <property type="gene ID" value="QL07p023563"/>
</dbReference>
<evidence type="ECO:0000256" key="2">
    <source>
        <dbReference type="ARBA" id="ARBA00012483"/>
    </source>
</evidence>
<dbReference type="EnsemblPlants" id="QL07p023563:mrna">
    <property type="protein sequence ID" value="QL07p023563:mrna"/>
    <property type="gene ID" value="QL07p023563"/>
</dbReference>
<evidence type="ECO:0000313" key="9">
    <source>
        <dbReference type="Proteomes" id="UP000594261"/>
    </source>
</evidence>
<dbReference type="GO" id="GO:0061630">
    <property type="term" value="F:ubiquitin protein ligase activity"/>
    <property type="evidence" value="ECO:0007669"/>
    <property type="project" value="UniProtKB-EC"/>
</dbReference>